<dbReference type="NCBIfam" id="TIGR00762">
    <property type="entry name" value="DegV"/>
    <property type="match status" value="1"/>
</dbReference>
<dbReference type="Pfam" id="PF02645">
    <property type="entry name" value="DegV"/>
    <property type="match status" value="1"/>
</dbReference>
<evidence type="ECO:0000313" key="3">
    <source>
        <dbReference type="Proteomes" id="UP000027946"/>
    </source>
</evidence>
<dbReference type="AlphaFoldDB" id="A0A069RPT3"/>
<dbReference type="Gene3D" id="3.40.50.10440">
    <property type="entry name" value="Dihydroxyacetone kinase, domain 1"/>
    <property type="match status" value="1"/>
</dbReference>
<dbReference type="eggNOG" id="COG1307">
    <property type="taxonomic scope" value="Bacteria"/>
</dbReference>
<proteinExistence type="predicted"/>
<protein>
    <submittedName>
        <fullName evidence="2">DegV domain-containing protein</fullName>
    </submittedName>
</protein>
<dbReference type="PROSITE" id="PS51482">
    <property type="entry name" value="DEGV"/>
    <property type="match status" value="1"/>
</dbReference>
<dbReference type="InterPro" id="IPR050270">
    <property type="entry name" value="DegV_domain_contain"/>
</dbReference>
<dbReference type="Gene3D" id="3.30.1180.10">
    <property type="match status" value="1"/>
</dbReference>
<dbReference type="InterPro" id="IPR003797">
    <property type="entry name" value="DegV"/>
</dbReference>
<dbReference type="GO" id="GO:0008289">
    <property type="term" value="F:lipid binding"/>
    <property type="evidence" value="ECO:0007669"/>
    <property type="project" value="UniProtKB-KW"/>
</dbReference>
<accession>A0A069RPT3</accession>
<comment type="caution">
    <text evidence="2">The sequence shown here is derived from an EMBL/GenBank/DDBJ whole genome shotgun (WGS) entry which is preliminary data.</text>
</comment>
<dbReference type="RefSeq" id="WP_038261808.1">
    <property type="nucleotide sequence ID" value="NZ_FSRH01000009.1"/>
</dbReference>
<dbReference type="OrthoDB" id="2138472at2"/>
<dbReference type="PANTHER" id="PTHR33434:SF2">
    <property type="entry name" value="FATTY ACID-BINDING PROTEIN TM_1468"/>
    <property type="match status" value="1"/>
</dbReference>
<evidence type="ECO:0000313" key="2">
    <source>
        <dbReference type="EMBL" id="KDR96177.1"/>
    </source>
</evidence>
<organism evidence="2 3">
    <name type="scientific">Peptoclostridium litorale DSM 5388</name>
    <dbReference type="NCBI Taxonomy" id="1121324"/>
    <lineage>
        <taxon>Bacteria</taxon>
        <taxon>Bacillati</taxon>
        <taxon>Bacillota</taxon>
        <taxon>Clostridia</taxon>
        <taxon>Peptostreptococcales</taxon>
        <taxon>Peptoclostridiaceae</taxon>
        <taxon>Peptoclostridium</taxon>
    </lineage>
</organism>
<evidence type="ECO:0000256" key="1">
    <source>
        <dbReference type="ARBA" id="ARBA00023121"/>
    </source>
</evidence>
<keyword evidence="1" id="KW-0446">Lipid-binding</keyword>
<keyword evidence="3" id="KW-1185">Reference proteome</keyword>
<dbReference type="Proteomes" id="UP000027946">
    <property type="component" value="Unassembled WGS sequence"/>
</dbReference>
<reference evidence="2 3" key="1">
    <citation type="submission" date="2014-03" db="EMBL/GenBank/DDBJ databases">
        <title>Genome sequence of Clostridium litorale W6, DSM 5388.</title>
        <authorList>
            <person name="Poehlein A."/>
            <person name="Jagirdar A."/>
            <person name="Khonsari B."/>
            <person name="Chibani C.M."/>
            <person name="Gutierrez Gutierrez D.A."/>
            <person name="Davydova E."/>
            <person name="Alghaithi H.S."/>
            <person name="Nair K.P."/>
            <person name="Dhamotharan K."/>
            <person name="Chandran L."/>
            <person name="G W."/>
            <person name="Daniel R."/>
        </authorList>
    </citation>
    <scope>NUCLEOTIDE SEQUENCE [LARGE SCALE GENOMIC DNA]</scope>
    <source>
        <strain evidence="2 3">W6</strain>
    </source>
</reference>
<dbReference type="SUPFAM" id="SSF82549">
    <property type="entry name" value="DAK1/DegV-like"/>
    <property type="match status" value="1"/>
</dbReference>
<dbReference type="EMBL" id="JJMM01000004">
    <property type="protein sequence ID" value="KDR96177.1"/>
    <property type="molecule type" value="Genomic_DNA"/>
</dbReference>
<name>A0A069RPT3_PEPLI</name>
<dbReference type="STRING" id="1121324.CLIT_4c00140"/>
<dbReference type="PANTHER" id="PTHR33434">
    <property type="entry name" value="DEGV DOMAIN-CONTAINING PROTEIN DR_1986-RELATED"/>
    <property type="match status" value="1"/>
</dbReference>
<sequence length="278" mass="30229">MEYKIVGDSCFDTNREIQESLSPQIVPLTIQVGDVSIRDDENLDTLELIKIIKESPKAPKTASPSPLDYVKAYEGAQGVFAVTLSSKLSSSYSSAQLAKEMALENDNDKFIHVFDSKSATIAETLIGLKIKELLDQNLEGGEIVQRVEQYIGGMKTLFILESLDTLIKAGRISRIAGIIGTALSIKPIMGADEHGNIYLVEKARGSKKAFKRLVELIGESAVNMEGKIIGISHVNCLEKAESLKVQMQENFSFKDVVIVEGKGITTVYAGEGGIVVAF</sequence>
<dbReference type="Gene3D" id="2.20.28.50">
    <property type="entry name" value="degv family protein"/>
    <property type="match status" value="1"/>
</dbReference>
<dbReference type="InterPro" id="IPR043168">
    <property type="entry name" value="DegV_C"/>
</dbReference>
<gene>
    <name evidence="2" type="ORF">CLIT_4c00140</name>
</gene>